<keyword evidence="8 9" id="KW-0472">Membrane</keyword>
<evidence type="ECO:0000259" key="10">
    <source>
        <dbReference type="Pfam" id="PF02355"/>
    </source>
</evidence>
<feature type="transmembrane region" description="Helical" evidence="9">
    <location>
        <begin position="49"/>
        <end position="68"/>
    </location>
</feature>
<dbReference type="Gene3D" id="1.20.1640.10">
    <property type="entry name" value="Multidrug efflux transporter AcrB transmembrane domain"/>
    <property type="match status" value="1"/>
</dbReference>
<evidence type="ECO:0000256" key="1">
    <source>
        <dbReference type="ARBA" id="ARBA00004651"/>
    </source>
</evidence>
<feature type="non-terminal residue" evidence="11">
    <location>
        <position position="118"/>
    </location>
</feature>
<dbReference type="EMBL" id="ADZX01000132">
    <property type="protein sequence ID" value="EFK97552.1"/>
    <property type="molecule type" value="Genomic_DNA"/>
</dbReference>
<feature type="transmembrane region" description="Helical" evidence="9">
    <location>
        <begin position="89"/>
        <end position="113"/>
    </location>
</feature>
<evidence type="ECO:0000256" key="2">
    <source>
        <dbReference type="ARBA" id="ARBA00022448"/>
    </source>
</evidence>
<comment type="subcellular location">
    <subcellularLocation>
        <location evidence="1">Cell membrane</location>
        <topology evidence="1">Multi-pass membrane protein</topology>
    </subcellularLocation>
</comment>
<keyword evidence="3" id="KW-1003">Cell membrane</keyword>
<reference evidence="11" key="1">
    <citation type="submission" date="2010-07" db="EMBL/GenBank/DDBJ databases">
        <authorList>
            <consortium name="CONSOLIDER consortium CSD2007-00005"/>
            <person name="Guazzaroni M.-E."/>
            <person name="Richter M."/>
            <person name="Garcia-Salamanca A."/>
            <person name="Yarza P."/>
            <person name="Ferrer M."/>
        </authorList>
    </citation>
    <scope>NUCLEOTIDE SEQUENCE</scope>
</reference>
<dbReference type="PANTHER" id="PTHR30081:SF1">
    <property type="entry name" value="PROTEIN TRANSLOCASE SUBUNIT SECD"/>
    <property type="match status" value="1"/>
</dbReference>
<dbReference type="GO" id="GO:0015031">
    <property type="term" value="P:protein transport"/>
    <property type="evidence" value="ECO:0007669"/>
    <property type="project" value="UniProtKB-KW"/>
</dbReference>
<name>D9PFW3_9ZZZZ</name>
<evidence type="ECO:0000256" key="9">
    <source>
        <dbReference type="SAM" id="Phobius"/>
    </source>
</evidence>
<gene>
    <name evidence="11" type="primary">secD</name>
    <name evidence="11" type="ORF">LDC_0408</name>
</gene>
<dbReference type="AlphaFoldDB" id="D9PFW3"/>
<evidence type="ECO:0000256" key="4">
    <source>
        <dbReference type="ARBA" id="ARBA00022692"/>
    </source>
</evidence>
<dbReference type="Pfam" id="PF02355">
    <property type="entry name" value="SecD_SecF_C"/>
    <property type="match status" value="1"/>
</dbReference>
<evidence type="ECO:0000256" key="5">
    <source>
        <dbReference type="ARBA" id="ARBA00022927"/>
    </source>
</evidence>
<feature type="domain" description="Protein export membrane protein SecD/SecF C-terminal" evidence="10">
    <location>
        <begin position="6"/>
        <end position="114"/>
    </location>
</feature>
<feature type="transmembrane region" description="Helical" evidence="9">
    <location>
        <begin position="21"/>
        <end position="43"/>
    </location>
</feature>
<protein>
    <submittedName>
        <fullName evidence="11">Protein-export membrane protein</fullName>
    </submittedName>
</protein>
<evidence type="ECO:0000313" key="11">
    <source>
        <dbReference type="EMBL" id="EFK97552.1"/>
    </source>
</evidence>
<evidence type="ECO:0000256" key="6">
    <source>
        <dbReference type="ARBA" id="ARBA00022989"/>
    </source>
</evidence>
<dbReference type="PANTHER" id="PTHR30081">
    <property type="entry name" value="PROTEIN-EXPORT MEMBRANE PROTEIN SEC"/>
    <property type="match status" value="1"/>
</dbReference>
<accession>D9PFW3</accession>
<keyword evidence="5" id="KW-0653">Protein transport</keyword>
<dbReference type="InterPro" id="IPR022813">
    <property type="entry name" value="SecD/SecF_arch_bac"/>
</dbReference>
<dbReference type="SUPFAM" id="SSF82866">
    <property type="entry name" value="Multidrug efflux transporter AcrB transmembrane domain"/>
    <property type="match status" value="1"/>
</dbReference>
<evidence type="ECO:0000256" key="7">
    <source>
        <dbReference type="ARBA" id="ARBA00023010"/>
    </source>
</evidence>
<keyword evidence="4 9" id="KW-0812">Transmembrane</keyword>
<organism evidence="11">
    <name type="scientific">sediment metagenome</name>
    <dbReference type="NCBI Taxonomy" id="749907"/>
    <lineage>
        <taxon>unclassified sequences</taxon>
        <taxon>metagenomes</taxon>
        <taxon>ecological metagenomes</taxon>
    </lineage>
</organism>
<dbReference type="InterPro" id="IPR048634">
    <property type="entry name" value="SecD_SecF_C"/>
</dbReference>
<keyword evidence="2" id="KW-0813">Transport</keyword>
<evidence type="ECO:0000256" key="8">
    <source>
        <dbReference type="ARBA" id="ARBA00023136"/>
    </source>
</evidence>
<comment type="caution">
    <text evidence="11">The sequence shown here is derived from an EMBL/GenBank/DDBJ whole genome shotgun (WGS) entry which is preliminary data.</text>
</comment>
<proteinExistence type="predicted"/>
<dbReference type="GO" id="GO:0005886">
    <property type="term" value="C:plasma membrane"/>
    <property type="evidence" value="ECO:0007669"/>
    <property type="project" value="UniProtKB-SubCell"/>
</dbReference>
<keyword evidence="6 9" id="KW-1133">Transmembrane helix</keyword>
<keyword evidence="7" id="KW-0811">Translocation</keyword>
<evidence type="ECO:0000256" key="3">
    <source>
        <dbReference type="ARBA" id="ARBA00022475"/>
    </source>
</evidence>
<reference evidence="11" key="2">
    <citation type="journal article" date="2011" name="Microb. Ecol.">
        <title>Taxonomic and Functional Metagenomic Profiling of the Microbial Community in the Anoxic Sediment of a Sub-saline Shallow Lake (Laguna de Carrizo, Central Spain).</title>
        <authorList>
            <person name="Ferrer M."/>
            <person name="Guazzaroni M.E."/>
            <person name="Richter M."/>
            <person name="Garcia-Salamanca A."/>
            <person name="Yarza P."/>
            <person name="Suarez-Suarez A."/>
            <person name="Solano J."/>
            <person name="Alcaide M."/>
            <person name="van Dillewijn P."/>
            <person name="Molina-Henares M.A."/>
            <person name="Lopez-Cortes N."/>
            <person name="Al-Ramahi Y."/>
            <person name="Guerrero C."/>
            <person name="Acosta A."/>
            <person name="de Eugenio L.I."/>
            <person name="Martinez V."/>
            <person name="Marques S."/>
            <person name="Rojo F."/>
            <person name="Santero E."/>
            <person name="Genilloud O."/>
            <person name="Perez-Perez J."/>
            <person name="Rossello-Mora R."/>
            <person name="Ramos J.L."/>
        </authorList>
    </citation>
    <scope>NUCLEOTIDE SEQUENCE</scope>
</reference>
<sequence length="118" mass="12422">MIIGGIIILILVGFYYRLSGLIADATLLLNIPFIMGGLAMFGATLTLPGIAGIILTIGMSVDANVLIFERIREELRMGKPARAAMEAGFARAVVTILDSNVTTMIAAVVLLQFGTGPV</sequence>